<dbReference type="GO" id="GO:0071978">
    <property type="term" value="P:bacterial-type flagellum-dependent swarming motility"/>
    <property type="evidence" value="ECO:0007669"/>
    <property type="project" value="TreeGrafter"/>
</dbReference>
<dbReference type="SUPFAM" id="SSF117143">
    <property type="entry name" value="Flagellar hook protein flgE"/>
    <property type="match status" value="1"/>
</dbReference>
<protein>
    <submittedName>
        <fullName evidence="6">Flagellar hook-basal body protein</fullName>
    </submittedName>
</protein>
<dbReference type="Pfam" id="PF22692">
    <property type="entry name" value="LlgE_F_G_D1"/>
    <property type="match status" value="1"/>
</dbReference>
<keyword evidence="6" id="KW-0282">Flagellum</keyword>
<feature type="domain" description="Flagellar basal body rod protein N-terminal" evidence="3">
    <location>
        <begin position="5"/>
        <end position="35"/>
    </location>
</feature>
<comment type="similarity">
    <text evidence="1 2">Belongs to the flagella basal body rod proteins family.</text>
</comment>
<comment type="caution">
    <text evidence="6">The sequence shown here is derived from an EMBL/GenBank/DDBJ whole genome shotgun (WGS) entry which is preliminary data.</text>
</comment>
<evidence type="ECO:0000313" key="6">
    <source>
        <dbReference type="EMBL" id="RFU60729.1"/>
    </source>
</evidence>
<dbReference type="Pfam" id="PF06429">
    <property type="entry name" value="Flg_bbr_C"/>
    <property type="match status" value="1"/>
</dbReference>
<dbReference type="InterPro" id="IPR019776">
    <property type="entry name" value="Flagellar_basal_body_rod_CS"/>
</dbReference>
<evidence type="ECO:0000259" key="5">
    <source>
        <dbReference type="Pfam" id="PF22692"/>
    </source>
</evidence>
<dbReference type="GO" id="GO:0009425">
    <property type="term" value="C:bacterial-type flagellum basal body"/>
    <property type="evidence" value="ECO:0007669"/>
    <property type="project" value="UniProtKB-SubCell"/>
</dbReference>
<reference evidence="6 7" key="1">
    <citation type="submission" date="2018-08" db="EMBL/GenBank/DDBJ databases">
        <title>Bacillus chawlae sp. nov., Bacillus glennii sp. nov., and Bacillus saganii sp. nov. Isolated from the Vehicle Assembly Building at Kennedy Space Center where the Viking Spacecraft were Assembled.</title>
        <authorList>
            <person name="Seuylemezian A."/>
            <person name="Vaishampayan P."/>
        </authorList>
    </citation>
    <scope>NUCLEOTIDE SEQUENCE [LARGE SCALE GENOMIC DNA]</scope>
    <source>
        <strain evidence="6 7">V44-8</strain>
    </source>
</reference>
<dbReference type="PANTHER" id="PTHR30435:SF19">
    <property type="entry name" value="FLAGELLAR BASAL-BODY ROD PROTEIN FLGG"/>
    <property type="match status" value="1"/>
</dbReference>
<evidence type="ECO:0000256" key="2">
    <source>
        <dbReference type="RuleBase" id="RU362116"/>
    </source>
</evidence>
<gene>
    <name evidence="6" type="ORF">D0466_20460</name>
</gene>
<feature type="domain" description="Flagellar basal-body/hook protein C-terminal" evidence="4">
    <location>
        <begin position="228"/>
        <end position="272"/>
    </location>
</feature>
<keyword evidence="2" id="KW-0975">Bacterial flagellum</keyword>
<evidence type="ECO:0000259" key="4">
    <source>
        <dbReference type="Pfam" id="PF06429"/>
    </source>
</evidence>
<proteinExistence type="inferred from homology"/>
<accession>A0A372L6K4</accession>
<keyword evidence="7" id="KW-1185">Reference proteome</keyword>
<dbReference type="PANTHER" id="PTHR30435">
    <property type="entry name" value="FLAGELLAR PROTEIN"/>
    <property type="match status" value="1"/>
</dbReference>
<evidence type="ECO:0000313" key="7">
    <source>
        <dbReference type="Proteomes" id="UP000262939"/>
    </source>
</evidence>
<sequence length="278" mass="30610">MLRGFYTAASGMLAQQRRTEMLSNNMANANTPGFKADQSSVRAFPQMLLDRIDSKSIPTEKGLHLPIHSRVGELGTGVYMQEATPKFLQGDVQQTQRNTDIALVDGNMPLNDENGLKGTVFFTVANADGDLRYTRNGNFALDGQGYLTTPQGFYVLDDNNNRIQLNSENFSVGENGIVLENDQQVARLGISFAENPYALIKEGDGLFRNEEGALGNAYDEDGVTFTMQQGFIEGSNVDGARTMTDMMATYRSFEANQKVLQAYDRSLEKAVNEIGRLG</sequence>
<dbReference type="RefSeq" id="WP_117324365.1">
    <property type="nucleotide sequence ID" value="NZ_QVTD01000022.1"/>
</dbReference>
<dbReference type="InterPro" id="IPR020013">
    <property type="entry name" value="Flagellar_FlgE/F/G"/>
</dbReference>
<comment type="subcellular location">
    <subcellularLocation>
        <location evidence="2">Bacterial flagellum basal body</location>
    </subcellularLocation>
</comment>
<name>A0A372L6K4_9BACI</name>
<dbReference type="InterPro" id="IPR053967">
    <property type="entry name" value="LlgE_F_G-like_D1"/>
</dbReference>
<evidence type="ECO:0000256" key="1">
    <source>
        <dbReference type="ARBA" id="ARBA00009677"/>
    </source>
</evidence>
<dbReference type="NCBIfam" id="TIGR03506">
    <property type="entry name" value="FlgEFG_subfam"/>
    <property type="match status" value="1"/>
</dbReference>
<dbReference type="Proteomes" id="UP000262939">
    <property type="component" value="Unassembled WGS sequence"/>
</dbReference>
<dbReference type="EMBL" id="QVTD01000022">
    <property type="protein sequence ID" value="RFU60729.1"/>
    <property type="molecule type" value="Genomic_DNA"/>
</dbReference>
<dbReference type="InterPro" id="IPR001444">
    <property type="entry name" value="Flag_bb_rod_N"/>
</dbReference>
<dbReference type="AlphaFoldDB" id="A0A372L6K4"/>
<dbReference type="InterPro" id="IPR037925">
    <property type="entry name" value="FlgE/F/G-like"/>
</dbReference>
<evidence type="ECO:0000259" key="3">
    <source>
        <dbReference type="Pfam" id="PF00460"/>
    </source>
</evidence>
<keyword evidence="6" id="KW-0966">Cell projection</keyword>
<dbReference type="InterPro" id="IPR010930">
    <property type="entry name" value="Flg_bb/hook_C_dom"/>
</dbReference>
<feature type="domain" description="Flagellar hook protein FlgE/F/G-like D1" evidence="5">
    <location>
        <begin position="117"/>
        <end position="178"/>
    </location>
</feature>
<dbReference type="PROSITE" id="PS00588">
    <property type="entry name" value="FLAGELLA_BB_ROD"/>
    <property type="match status" value="1"/>
</dbReference>
<keyword evidence="6" id="KW-0969">Cilium</keyword>
<dbReference type="OrthoDB" id="9800375at2"/>
<dbReference type="Pfam" id="PF00460">
    <property type="entry name" value="Flg_bb_rod"/>
    <property type="match status" value="1"/>
</dbReference>
<organism evidence="6 7">
    <name type="scientific">Peribacillus glennii</name>
    <dbReference type="NCBI Taxonomy" id="2303991"/>
    <lineage>
        <taxon>Bacteria</taxon>
        <taxon>Bacillati</taxon>
        <taxon>Bacillota</taxon>
        <taxon>Bacilli</taxon>
        <taxon>Bacillales</taxon>
        <taxon>Bacillaceae</taxon>
        <taxon>Peribacillus</taxon>
    </lineage>
</organism>